<dbReference type="CDD" id="cd03257">
    <property type="entry name" value="ABC_NikE_OppD_transporters"/>
    <property type="match status" value="1"/>
</dbReference>
<dbReference type="GO" id="GO:0015833">
    <property type="term" value="P:peptide transport"/>
    <property type="evidence" value="ECO:0007669"/>
    <property type="project" value="InterPro"/>
</dbReference>
<dbReference type="GO" id="GO:0016887">
    <property type="term" value="F:ATP hydrolysis activity"/>
    <property type="evidence" value="ECO:0007669"/>
    <property type="project" value="InterPro"/>
</dbReference>
<dbReference type="PANTHER" id="PTHR43776">
    <property type="entry name" value="TRANSPORT ATP-BINDING PROTEIN"/>
    <property type="match status" value="1"/>
</dbReference>
<dbReference type="Proteomes" id="UP000464314">
    <property type="component" value="Chromosome"/>
</dbReference>
<dbReference type="PROSITE" id="PS50893">
    <property type="entry name" value="ABC_TRANSPORTER_2"/>
    <property type="match status" value="1"/>
</dbReference>
<dbReference type="GO" id="GO:0055085">
    <property type="term" value="P:transmembrane transport"/>
    <property type="evidence" value="ECO:0007669"/>
    <property type="project" value="UniProtKB-ARBA"/>
</dbReference>
<dbReference type="GO" id="GO:0005524">
    <property type="term" value="F:ATP binding"/>
    <property type="evidence" value="ECO:0007669"/>
    <property type="project" value="UniProtKB-KW"/>
</dbReference>
<dbReference type="InterPro" id="IPR027417">
    <property type="entry name" value="P-loop_NTPase"/>
</dbReference>
<dbReference type="InterPro" id="IPR017871">
    <property type="entry name" value="ABC_transporter-like_CS"/>
</dbReference>
<name>A0A6P1TSW9_9FIRM</name>
<evidence type="ECO:0000313" key="7">
    <source>
        <dbReference type="Proteomes" id="UP000464314"/>
    </source>
</evidence>
<dbReference type="PROSITE" id="PS00211">
    <property type="entry name" value="ABC_TRANSPORTER_1"/>
    <property type="match status" value="1"/>
</dbReference>
<dbReference type="FunFam" id="3.40.50.300:FF:000016">
    <property type="entry name" value="Oligopeptide ABC transporter ATP-binding component"/>
    <property type="match status" value="1"/>
</dbReference>
<dbReference type="PANTHER" id="PTHR43776:SF7">
    <property type="entry name" value="D,D-DIPEPTIDE TRANSPORT ATP-BINDING PROTEIN DDPF-RELATED"/>
    <property type="match status" value="1"/>
</dbReference>
<dbReference type="AlphaFoldDB" id="A0A6P1TSW9"/>
<dbReference type="InterPro" id="IPR003439">
    <property type="entry name" value="ABC_transporter-like_ATP-bd"/>
</dbReference>
<keyword evidence="7" id="KW-1185">Reference proteome</keyword>
<dbReference type="InterPro" id="IPR003593">
    <property type="entry name" value="AAA+_ATPase"/>
</dbReference>
<evidence type="ECO:0000256" key="1">
    <source>
        <dbReference type="ARBA" id="ARBA00005417"/>
    </source>
</evidence>
<gene>
    <name evidence="6" type="ORF">Ana3638_20260</name>
</gene>
<organism evidence="6 7">
    <name type="scientific">Anaerocolumna sedimenticola</name>
    <dbReference type="NCBI Taxonomy" id="2696063"/>
    <lineage>
        <taxon>Bacteria</taxon>
        <taxon>Bacillati</taxon>
        <taxon>Bacillota</taxon>
        <taxon>Clostridia</taxon>
        <taxon>Lachnospirales</taxon>
        <taxon>Lachnospiraceae</taxon>
        <taxon>Anaerocolumna</taxon>
    </lineage>
</organism>
<dbReference type="Pfam" id="PF08352">
    <property type="entry name" value="oligo_HPY"/>
    <property type="match status" value="1"/>
</dbReference>
<accession>A0A6P1TSW9</accession>
<dbReference type="InterPro" id="IPR050319">
    <property type="entry name" value="ABC_transp_ATP-bind"/>
</dbReference>
<evidence type="ECO:0000256" key="4">
    <source>
        <dbReference type="ARBA" id="ARBA00022840"/>
    </source>
</evidence>
<comment type="similarity">
    <text evidence="1">Belongs to the ABC transporter superfamily.</text>
</comment>
<dbReference type="RefSeq" id="WP_161839647.1">
    <property type="nucleotide sequence ID" value="NZ_CP048000.1"/>
</dbReference>
<feature type="domain" description="ABC transporter" evidence="5">
    <location>
        <begin position="8"/>
        <end position="262"/>
    </location>
</feature>
<dbReference type="InterPro" id="IPR013563">
    <property type="entry name" value="Oligopep_ABC_C"/>
</dbReference>
<evidence type="ECO:0000256" key="2">
    <source>
        <dbReference type="ARBA" id="ARBA00022448"/>
    </source>
</evidence>
<keyword evidence="2" id="KW-0813">Transport</keyword>
<sequence length="346" mass="39007">MEGKEPLLQIKQLKKHFPIEAGIMKKQVGLVKAVDDVTLTIHKNEVLGVVGESGCGKTTLGRTILRIVEPTSGKVIYHFDDRQINFTALDKKELRFMRRYVQMIFQNPYTSLNPRMTVFDIVAEPMVLAKTFKQSDITDRVRELITKVGLEEKHLNRYPHAFSGGQRQRIGIARALSLQPKFVIADEAVSALDVSIQAQILNLLQDLQEEFGLTYMFIAHNLSVVEHISDRVCVMYLGRVVEIAETEELFYHPLHPYTEALLSAIPVSDPTVKSERIMLPGEIGNAAKLPTGCSFHPRCRYAKECCKKEYPPLKEVGAGHLAACHFAKDLSLSGIKELKLNNKKIR</sequence>
<dbReference type="Gene3D" id="3.40.50.300">
    <property type="entry name" value="P-loop containing nucleotide triphosphate hydrolases"/>
    <property type="match status" value="1"/>
</dbReference>
<keyword evidence="3" id="KW-0547">Nucleotide-binding</keyword>
<proteinExistence type="inferred from homology"/>
<dbReference type="NCBIfam" id="TIGR01727">
    <property type="entry name" value="oligo_HPY"/>
    <property type="match status" value="1"/>
</dbReference>
<dbReference type="SMART" id="SM00382">
    <property type="entry name" value="AAA"/>
    <property type="match status" value="1"/>
</dbReference>
<dbReference type="KEGG" id="anr:Ana3638_20260"/>
<evidence type="ECO:0000259" key="5">
    <source>
        <dbReference type="PROSITE" id="PS50893"/>
    </source>
</evidence>
<evidence type="ECO:0000313" key="6">
    <source>
        <dbReference type="EMBL" id="QHQ62826.1"/>
    </source>
</evidence>
<evidence type="ECO:0000256" key="3">
    <source>
        <dbReference type="ARBA" id="ARBA00022741"/>
    </source>
</evidence>
<keyword evidence="4 6" id="KW-0067">ATP-binding</keyword>
<protein>
    <submittedName>
        <fullName evidence="6">ATP-binding cassette domain-containing protein</fullName>
    </submittedName>
</protein>
<reference evidence="6 7" key="1">
    <citation type="submission" date="2020-01" db="EMBL/GenBank/DDBJ databases">
        <title>Genome analysis of Anaerocolumna sp. CBA3638.</title>
        <authorList>
            <person name="Kim J."/>
            <person name="Roh S.W."/>
        </authorList>
    </citation>
    <scope>NUCLEOTIDE SEQUENCE [LARGE SCALE GENOMIC DNA]</scope>
    <source>
        <strain evidence="6 7">CBA3638</strain>
    </source>
</reference>
<dbReference type="EMBL" id="CP048000">
    <property type="protein sequence ID" value="QHQ62826.1"/>
    <property type="molecule type" value="Genomic_DNA"/>
</dbReference>
<dbReference type="Pfam" id="PF00005">
    <property type="entry name" value="ABC_tran"/>
    <property type="match status" value="1"/>
</dbReference>
<dbReference type="SUPFAM" id="SSF52540">
    <property type="entry name" value="P-loop containing nucleoside triphosphate hydrolases"/>
    <property type="match status" value="1"/>
</dbReference>